<feature type="compositionally biased region" description="Basic and acidic residues" evidence="8">
    <location>
        <begin position="13"/>
        <end position="30"/>
    </location>
</feature>
<gene>
    <name evidence="9" type="ORF">VFH_I088440</name>
</gene>
<dbReference type="GO" id="GO:0030132">
    <property type="term" value="C:clathrin coat of coated pit"/>
    <property type="evidence" value="ECO:0007669"/>
    <property type="project" value="InterPro"/>
</dbReference>
<feature type="region of interest" description="Disordered" evidence="8">
    <location>
        <begin position="57"/>
        <end position="81"/>
    </location>
</feature>
<dbReference type="Proteomes" id="UP001157006">
    <property type="component" value="Chromosome 1S"/>
</dbReference>
<protein>
    <submittedName>
        <fullName evidence="9">Uncharacterized protein</fullName>
    </submittedName>
</protein>
<comment type="subcellular location">
    <subcellularLocation>
        <location evidence="2">Cytoplasmic vesicle membrane</location>
        <topology evidence="2">Peripheral membrane protein</topology>
        <orientation evidence="2">Cytoplasmic side</orientation>
    </subcellularLocation>
    <subcellularLocation>
        <location evidence="3">Membrane</location>
        <location evidence="3">Coated pit</location>
        <topology evidence="3">Peripheral membrane protein</topology>
        <orientation evidence="3">Cytoplasmic side</orientation>
    </subcellularLocation>
</comment>
<dbReference type="GO" id="GO:0006886">
    <property type="term" value="P:intracellular protein transport"/>
    <property type="evidence" value="ECO:0007669"/>
    <property type="project" value="InterPro"/>
</dbReference>
<dbReference type="GO" id="GO:0032050">
    <property type="term" value="F:clathrin heavy chain binding"/>
    <property type="evidence" value="ECO:0007669"/>
    <property type="project" value="TreeGrafter"/>
</dbReference>
<comment type="similarity">
    <text evidence="4">Belongs to the clathrin light chain family.</text>
</comment>
<dbReference type="EMBL" id="OX451735">
    <property type="protein sequence ID" value="CAI8593373.1"/>
    <property type="molecule type" value="Genomic_DNA"/>
</dbReference>
<evidence type="ECO:0000256" key="7">
    <source>
        <dbReference type="ARBA" id="ARBA00023329"/>
    </source>
</evidence>
<dbReference type="InterPro" id="IPR011989">
    <property type="entry name" value="ARM-like"/>
</dbReference>
<dbReference type="AlphaFoldDB" id="A0AAV0Z7N5"/>
<dbReference type="InterPro" id="IPR000996">
    <property type="entry name" value="Clathrin_L-chain"/>
</dbReference>
<keyword evidence="5" id="KW-0472">Membrane</keyword>
<dbReference type="GO" id="GO:0005198">
    <property type="term" value="F:structural molecule activity"/>
    <property type="evidence" value="ECO:0007669"/>
    <property type="project" value="InterPro"/>
</dbReference>
<proteinExistence type="inferred from homology"/>
<feature type="region of interest" description="Disordered" evidence="8">
    <location>
        <begin position="1"/>
        <end position="44"/>
    </location>
</feature>
<evidence type="ECO:0000256" key="1">
    <source>
        <dbReference type="ARBA" id="ARBA00003913"/>
    </source>
</evidence>
<dbReference type="Gene3D" id="1.25.10.10">
    <property type="entry name" value="Leucine-rich Repeat Variant"/>
    <property type="match status" value="1"/>
</dbReference>
<dbReference type="SUPFAM" id="SSF48371">
    <property type="entry name" value="ARM repeat"/>
    <property type="match status" value="1"/>
</dbReference>
<keyword evidence="10" id="KW-1185">Reference proteome</keyword>
<evidence type="ECO:0000256" key="2">
    <source>
        <dbReference type="ARBA" id="ARBA00004180"/>
    </source>
</evidence>
<dbReference type="GO" id="GO:0030130">
    <property type="term" value="C:clathrin coat of trans-Golgi network vesicle"/>
    <property type="evidence" value="ECO:0007669"/>
    <property type="project" value="InterPro"/>
</dbReference>
<reference evidence="9 10" key="1">
    <citation type="submission" date="2023-01" db="EMBL/GenBank/DDBJ databases">
        <authorList>
            <person name="Kreplak J."/>
        </authorList>
    </citation>
    <scope>NUCLEOTIDE SEQUENCE [LARGE SCALE GENOMIC DNA]</scope>
</reference>
<comment type="function">
    <text evidence="1">Clathrin is the major protein of the polyhedral coat of coated pits and vesicles.</text>
</comment>
<evidence type="ECO:0000256" key="6">
    <source>
        <dbReference type="ARBA" id="ARBA00023176"/>
    </source>
</evidence>
<dbReference type="PANTHER" id="PTHR10639:SF7">
    <property type="entry name" value="CLATHRIN LIGHT CHAIN"/>
    <property type="match status" value="1"/>
</dbReference>
<feature type="compositionally biased region" description="Basic and acidic residues" evidence="8">
    <location>
        <begin position="67"/>
        <end position="79"/>
    </location>
</feature>
<keyword evidence="6" id="KW-0168">Coated pit</keyword>
<evidence type="ECO:0000256" key="8">
    <source>
        <dbReference type="SAM" id="MobiDB-lite"/>
    </source>
</evidence>
<sequence>MPLCHGLIPREVPSIEKKRGEKKGDQDKKPSIIVIPGPKPGKPIDLSRMRQILLKLKHTPPLPPPAKDAKVGKDGKETSAKATPIAEGASGSQLKDVTSNDPIYAEIEKLEIMIKLASDQNIDQVLLGFKKYATEEPTLVQLQLLTATVKLFLKKPTESPQQVIQVVLNNATIETDNPNLRDRAYIY</sequence>
<dbReference type="InterPro" id="IPR016024">
    <property type="entry name" value="ARM-type_fold"/>
</dbReference>
<evidence type="ECO:0000256" key="3">
    <source>
        <dbReference type="ARBA" id="ARBA00004277"/>
    </source>
</evidence>
<dbReference type="PANTHER" id="PTHR10639">
    <property type="entry name" value="CLATHRIN LIGHT CHAIN"/>
    <property type="match status" value="1"/>
</dbReference>
<name>A0AAV0Z7N5_VICFA</name>
<evidence type="ECO:0000313" key="10">
    <source>
        <dbReference type="Proteomes" id="UP001157006"/>
    </source>
</evidence>
<evidence type="ECO:0000256" key="5">
    <source>
        <dbReference type="ARBA" id="ARBA00023136"/>
    </source>
</evidence>
<keyword evidence="7" id="KW-0968">Cytoplasmic vesicle</keyword>
<evidence type="ECO:0000313" key="9">
    <source>
        <dbReference type="EMBL" id="CAI8593373.1"/>
    </source>
</evidence>
<accession>A0AAV0Z7N5</accession>
<dbReference type="GO" id="GO:0072583">
    <property type="term" value="P:clathrin-dependent endocytosis"/>
    <property type="evidence" value="ECO:0007669"/>
    <property type="project" value="TreeGrafter"/>
</dbReference>
<organism evidence="9 10">
    <name type="scientific">Vicia faba</name>
    <name type="common">Broad bean</name>
    <name type="synonym">Faba vulgaris</name>
    <dbReference type="NCBI Taxonomy" id="3906"/>
    <lineage>
        <taxon>Eukaryota</taxon>
        <taxon>Viridiplantae</taxon>
        <taxon>Streptophyta</taxon>
        <taxon>Embryophyta</taxon>
        <taxon>Tracheophyta</taxon>
        <taxon>Spermatophyta</taxon>
        <taxon>Magnoliopsida</taxon>
        <taxon>eudicotyledons</taxon>
        <taxon>Gunneridae</taxon>
        <taxon>Pentapetalae</taxon>
        <taxon>rosids</taxon>
        <taxon>fabids</taxon>
        <taxon>Fabales</taxon>
        <taxon>Fabaceae</taxon>
        <taxon>Papilionoideae</taxon>
        <taxon>50 kb inversion clade</taxon>
        <taxon>NPAAA clade</taxon>
        <taxon>Hologalegina</taxon>
        <taxon>IRL clade</taxon>
        <taxon>Fabeae</taxon>
        <taxon>Vicia</taxon>
    </lineage>
</organism>
<evidence type="ECO:0000256" key="4">
    <source>
        <dbReference type="ARBA" id="ARBA00005263"/>
    </source>
</evidence>